<dbReference type="RefSeq" id="YP_010782624.1">
    <property type="nucleotide sequence ID" value="NC_075039.1"/>
</dbReference>
<dbReference type="GeneID" id="80519388"/>
<accession>A0A6N1NQ76</accession>
<organism evidence="1">
    <name type="scientific">Tupanvirus soda lake</name>
    <dbReference type="NCBI Taxonomy" id="2126985"/>
    <lineage>
        <taxon>Viruses</taxon>
        <taxon>Varidnaviria</taxon>
        <taxon>Bamfordvirae</taxon>
        <taxon>Nucleocytoviricota</taxon>
        <taxon>Megaviricetes</taxon>
        <taxon>Imitervirales</taxon>
        <taxon>Mimiviridae</taxon>
        <taxon>Megamimivirinae</taxon>
        <taxon>Tupanvirus</taxon>
        <taxon>Tupanvirus salinum</taxon>
    </lineage>
</organism>
<protein>
    <submittedName>
        <fullName evidence="1">Putative orfan</fullName>
    </submittedName>
</protein>
<reference evidence="1" key="1">
    <citation type="submission" date="2017-01" db="EMBL/GenBank/DDBJ databases">
        <authorList>
            <person name="Assis F.L."/>
            <person name="Abrahao J.S."/>
            <person name="Silva L."/>
            <person name="Khalil J.B."/>
            <person name="Rodrigues R."/>
            <person name="Silva L.S."/>
            <person name="Arantes T."/>
            <person name="Boratto P."/>
            <person name="Andrade M."/>
            <person name="Kroon E.G."/>
            <person name="Ribeiro B."/>
            <person name="Bergier I."/>
            <person name="Seligmann H."/>
            <person name="Ghigo E."/>
            <person name="Colson P."/>
            <person name="Levasseur A."/>
            <person name="Raoult D."/>
            <person name="Scola B.L."/>
        </authorList>
    </citation>
    <scope>NUCLEOTIDE SEQUENCE</scope>
    <source>
        <strain evidence="1">Soda lake</strain>
    </source>
</reference>
<reference evidence="1" key="2">
    <citation type="journal article" date="2018" name="Nat. Commun.">
        <title>Tailed giant Tupanvirus possesses the most complete translational apparatus of the known virosphere.</title>
        <authorList>
            <person name="Abrahao J."/>
            <person name="Silva L."/>
            <person name="Silva L.S."/>
            <person name="Khalil J.Y.B."/>
            <person name="Rodrigues R."/>
            <person name="Arantes T."/>
            <person name="Assis F."/>
            <person name="Boratto P."/>
            <person name="Andrade M."/>
            <person name="Kroon E.G."/>
            <person name="Ribeiro B."/>
            <person name="Bergier I."/>
            <person name="Seligmann H."/>
            <person name="Ghigo E."/>
            <person name="Colson P."/>
            <person name="Levasseur A."/>
            <person name="Kroemer G."/>
            <person name="Raoult D."/>
            <person name="La Scola B."/>
        </authorList>
    </citation>
    <scope>NUCLEOTIDE SEQUENCE [LARGE SCALE GENOMIC DNA]</scope>
    <source>
        <strain evidence="1">Soda lake</strain>
    </source>
</reference>
<dbReference type="EMBL" id="KY523104">
    <property type="protein sequence ID" value="QKU35940.1"/>
    <property type="molecule type" value="Genomic_DNA"/>
</dbReference>
<dbReference type="KEGG" id="vg:80519388"/>
<evidence type="ECO:0000313" key="1">
    <source>
        <dbReference type="EMBL" id="QKU35940.1"/>
    </source>
</evidence>
<proteinExistence type="predicted"/>
<sequence length="150" mass="17499">MDKKFSRWCIIIKPDGSMDPINLIFDCEINQPQHEIIGKTSFDYVTENFKIKYGCSNCRNKIASTISTDHTFYSVYYNKNIQNGELNSTATHIINEQQTNCYGNCYVVCFDYYYDIHDVSVDKFMDLYNEKILNNDVGNKNQNCMTCIIN</sequence>
<name>A0A6N1NQ76_9VIRU</name>